<accession>A0AAV4VJI8</accession>
<organism evidence="2 3">
    <name type="scientific">Caerostris extrusa</name>
    <name type="common">Bark spider</name>
    <name type="synonym">Caerostris bankana</name>
    <dbReference type="NCBI Taxonomy" id="172846"/>
    <lineage>
        <taxon>Eukaryota</taxon>
        <taxon>Metazoa</taxon>
        <taxon>Ecdysozoa</taxon>
        <taxon>Arthropoda</taxon>
        <taxon>Chelicerata</taxon>
        <taxon>Arachnida</taxon>
        <taxon>Araneae</taxon>
        <taxon>Araneomorphae</taxon>
        <taxon>Entelegynae</taxon>
        <taxon>Araneoidea</taxon>
        <taxon>Araneidae</taxon>
        <taxon>Caerostris</taxon>
    </lineage>
</organism>
<reference evidence="2 3" key="1">
    <citation type="submission" date="2021-06" db="EMBL/GenBank/DDBJ databases">
        <title>Caerostris extrusa draft genome.</title>
        <authorList>
            <person name="Kono N."/>
            <person name="Arakawa K."/>
        </authorList>
    </citation>
    <scope>NUCLEOTIDE SEQUENCE [LARGE SCALE GENOMIC DNA]</scope>
</reference>
<evidence type="ECO:0000313" key="3">
    <source>
        <dbReference type="Proteomes" id="UP001054945"/>
    </source>
</evidence>
<dbReference type="AlphaFoldDB" id="A0AAV4VJI8"/>
<sequence>MEVSADDPFSKTTSKGSFAPTEIKANGDTLKIRVGWQGEETEDDPFSKTTSKGSFAPTEIKRQRRHSQNKVAKRILLRESWYAFVSADLS</sequence>
<name>A0AAV4VJI8_CAEEX</name>
<protein>
    <submittedName>
        <fullName evidence="2">Uncharacterized protein</fullName>
    </submittedName>
</protein>
<feature type="region of interest" description="Disordered" evidence="1">
    <location>
        <begin position="1"/>
        <end position="22"/>
    </location>
</feature>
<evidence type="ECO:0000313" key="2">
    <source>
        <dbReference type="EMBL" id="GIY70316.1"/>
    </source>
</evidence>
<dbReference type="EMBL" id="BPLR01014647">
    <property type="protein sequence ID" value="GIY70316.1"/>
    <property type="molecule type" value="Genomic_DNA"/>
</dbReference>
<evidence type="ECO:0000256" key="1">
    <source>
        <dbReference type="SAM" id="MobiDB-lite"/>
    </source>
</evidence>
<gene>
    <name evidence="2" type="ORF">CEXT_179391</name>
</gene>
<feature type="region of interest" description="Disordered" evidence="1">
    <location>
        <begin position="38"/>
        <end position="69"/>
    </location>
</feature>
<comment type="caution">
    <text evidence="2">The sequence shown here is derived from an EMBL/GenBank/DDBJ whole genome shotgun (WGS) entry which is preliminary data.</text>
</comment>
<proteinExistence type="predicted"/>
<keyword evidence="3" id="KW-1185">Reference proteome</keyword>
<dbReference type="Proteomes" id="UP001054945">
    <property type="component" value="Unassembled WGS sequence"/>
</dbReference>